<dbReference type="InterPro" id="IPR002671">
    <property type="entry name" value="Ribosomal_eL22"/>
</dbReference>
<keyword evidence="5" id="KW-1185">Reference proteome</keyword>
<keyword evidence="3" id="KW-0687">Ribonucleoprotein</keyword>
<dbReference type="FunFam" id="3.30.1360.210:FF:000001">
    <property type="entry name" value="60S ribosomal protein L22 1"/>
    <property type="match status" value="1"/>
</dbReference>
<organism evidence="4 5">
    <name type="scientific">Parasitella parasitica</name>
    <dbReference type="NCBI Taxonomy" id="35722"/>
    <lineage>
        <taxon>Eukaryota</taxon>
        <taxon>Fungi</taxon>
        <taxon>Fungi incertae sedis</taxon>
        <taxon>Mucoromycota</taxon>
        <taxon>Mucoromycotina</taxon>
        <taxon>Mucoromycetes</taxon>
        <taxon>Mucorales</taxon>
        <taxon>Mucorineae</taxon>
        <taxon>Mucoraceae</taxon>
        <taxon>Parasitella</taxon>
    </lineage>
</organism>
<evidence type="ECO:0008006" key="6">
    <source>
        <dbReference type="Google" id="ProtNLM"/>
    </source>
</evidence>
<dbReference type="Gene3D" id="3.30.1360.210">
    <property type="match status" value="1"/>
</dbReference>
<name>A0A0B7N2Q4_9FUNG</name>
<accession>A0A0B7N2Q4</accession>
<dbReference type="InterPro" id="IPR038526">
    <property type="entry name" value="Ribosomal_eL22_sf"/>
</dbReference>
<gene>
    <name evidence="4" type="primary">PARPA_03234.1 scaffold 7241</name>
</gene>
<dbReference type="GO" id="GO:0002181">
    <property type="term" value="P:cytoplasmic translation"/>
    <property type="evidence" value="ECO:0007669"/>
    <property type="project" value="TreeGrafter"/>
</dbReference>
<evidence type="ECO:0000313" key="5">
    <source>
        <dbReference type="Proteomes" id="UP000054107"/>
    </source>
</evidence>
<dbReference type="Proteomes" id="UP000054107">
    <property type="component" value="Unassembled WGS sequence"/>
</dbReference>
<comment type="similarity">
    <text evidence="1">Belongs to the eukaryotic ribosomal protein eL22 family.</text>
</comment>
<dbReference type="EMBL" id="LN722188">
    <property type="protein sequence ID" value="CEP09683.1"/>
    <property type="molecule type" value="Genomic_DNA"/>
</dbReference>
<evidence type="ECO:0000256" key="3">
    <source>
        <dbReference type="ARBA" id="ARBA00023274"/>
    </source>
</evidence>
<dbReference type="AlphaFoldDB" id="A0A0B7N2Q4"/>
<dbReference type="Pfam" id="PF01776">
    <property type="entry name" value="Ribosomal_L22e"/>
    <property type="match status" value="1"/>
</dbReference>
<dbReference type="GO" id="GO:0003735">
    <property type="term" value="F:structural constituent of ribosome"/>
    <property type="evidence" value="ECO:0007669"/>
    <property type="project" value="InterPro"/>
</dbReference>
<protein>
    <recommendedName>
        <fullName evidence="6">Ribosomal protein L22e</fullName>
    </recommendedName>
</protein>
<keyword evidence="2" id="KW-0689">Ribosomal protein</keyword>
<reference evidence="4 5" key="1">
    <citation type="submission" date="2014-09" db="EMBL/GenBank/DDBJ databases">
        <authorList>
            <person name="Ellenberger Sabrina"/>
        </authorList>
    </citation>
    <scope>NUCLEOTIDE SEQUENCE [LARGE SCALE GENOMIC DNA]</scope>
    <source>
        <strain evidence="4 5">CBS 412.66</strain>
    </source>
</reference>
<dbReference type="PANTHER" id="PTHR10064">
    <property type="entry name" value="60S RIBOSOMAL PROTEIN L22"/>
    <property type="match status" value="1"/>
</dbReference>
<evidence type="ECO:0000313" key="4">
    <source>
        <dbReference type="EMBL" id="CEP09683.1"/>
    </source>
</evidence>
<dbReference type="GO" id="GO:0003723">
    <property type="term" value="F:RNA binding"/>
    <property type="evidence" value="ECO:0007669"/>
    <property type="project" value="TreeGrafter"/>
</dbReference>
<dbReference type="OrthoDB" id="10259820at2759"/>
<proteinExistence type="inferred from homology"/>
<evidence type="ECO:0000256" key="1">
    <source>
        <dbReference type="ARBA" id="ARBA00007817"/>
    </source>
</evidence>
<dbReference type="PANTHER" id="PTHR10064:SF31">
    <property type="entry name" value="LARGE RIBOSOMAL SUBUNIT PROTEIN EL22A-RELATED"/>
    <property type="match status" value="1"/>
</dbReference>
<sequence>MAPVKTSTAAVKKSKFVIDCSGPANDKIFDAAAFEKYLHDRIKVDGRTNNLGEAVTISRSADNKITVVTNIAFSKRYLKYLTKKFLKKNQIRDWLRVIASDKQTFQLRYFNIANDDEAEDDEE</sequence>
<dbReference type="GO" id="GO:1990904">
    <property type="term" value="C:ribonucleoprotein complex"/>
    <property type="evidence" value="ECO:0007669"/>
    <property type="project" value="UniProtKB-KW"/>
</dbReference>
<dbReference type="GO" id="GO:0005840">
    <property type="term" value="C:ribosome"/>
    <property type="evidence" value="ECO:0007669"/>
    <property type="project" value="UniProtKB-KW"/>
</dbReference>
<evidence type="ECO:0000256" key="2">
    <source>
        <dbReference type="ARBA" id="ARBA00022980"/>
    </source>
</evidence>
<dbReference type="STRING" id="35722.A0A0B7N2Q4"/>
<dbReference type="GO" id="GO:0005737">
    <property type="term" value="C:cytoplasm"/>
    <property type="evidence" value="ECO:0007669"/>
    <property type="project" value="UniProtKB-ARBA"/>
</dbReference>